<evidence type="ECO:0000256" key="14">
    <source>
        <dbReference type="PIRSR" id="PIRSR001365-1"/>
    </source>
</evidence>
<evidence type="ECO:0000256" key="9">
    <source>
        <dbReference type="ARBA" id="ARBA00023239"/>
    </source>
</evidence>
<dbReference type="SUPFAM" id="SSF51569">
    <property type="entry name" value="Aldolase"/>
    <property type="match status" value="1"/>
</dbReference>
<evidence type="ECO:0000313" key="16">
    <source>
        <dbReference type="EMBL" id="ART82911.1"/>
    </source>
</evidence>
<evidence type="ECO:0000256" key="1">
    <source>
        <dbReference type="ARBA" id="ARBA00003294"/>
    </source>
</evidence>
<comment type="catalytic activity">
    <reaction evidence="11 12">
        <text>L-aspartate 4-semialdehyde + pyruvate = (2S,4S)-4-hydroxy-2,3,4,5-tetrahydrodipicolinate + H2O + H(+)</text>
        <dbReference type="Rhea" id="RHEA:34171"/>
        <dbReference type="ChEBI" id="CHEBI:15361"/>
        <dbReference type="ChEBI" id="CHEBI:15377"/>
        <dbReference type="ChEBI" id="CHEBI:15378"/>
        <dbReference type="ChEBI" id="CHEBI:67139"/>
        <dbReference type="ChEBI" id="CHEBI:537519"/>
        <dbReference type="EC" id="4.3.3.7"/>
    </reaction>
</comment>
<evidence type="ECO:0000256" key="8">
    <source>
        <dbReference type="ARBA" id="ARBA00023154"/>
    </source>
</evidence>
<feature type="active site" description="Proton donor/acceptor" evidence="12 14">
    <location>
        <position position="132"/>
    </location>
</feature>
<evidence type="ECO:0000256" key="10">
    <source>
        <dbReference type="ARBA" id="ARBA00023270"/>
    </source>
</evidence>
<evidence type="ECO:0000256" key="2">
    <source>
        <dbReference type="ARBA" id="ARBA00005120"/>
    </source>
</evidence>
<protein>
    <recommendedName>
        <fullName evidence="4 12">4-hydroxy-tetrahydrodipicolinate synthase</fullName>
        <shortName evidence="12">HTPA synthase</shortName>
        <ecNumber evidence="4 12">4.3.3.7</ecNumber>
    </recommendedName>
</protein>
<dbReference type="AlphaFoldDB" id="A0A1Y0D5U2"/>
<dbReference type="CDD" id="cd00950">
    <property type="entry name" value="DHDPS"/>
    <property type="match status" value="1"/>
</dbReference>
<dbReference type="InterPro" id="IPR013785">
    <property type="entry name" value="Aldolase_TIM"/>
</dbReference>
<evidence type="ECO:0000256" key="6">
    <source>
        <dbReference type="ARBA" id="ARBA00022605"/>
    </source>
</evidence>
<dbReference type="NCBIfam" id="TIGR00674">
    <property type="entry name" value="dapA"/>
    <property type="match status" value="1"/>
</dbReference>
<evidence type="ECO:0000256" key="5">
    <source>
        <dbReference type="ARBA" id="ARBA00022490"/>
    </source>
</evidence>
<evidence type="ECO:0000256" key="13">
    <source>
        <dbReference type="PIRNR" id="PIRNR001365"/>
    </source>
</evidence>
<organism evidence="16 17">
    <name type="scientific">Oceanisphaera profunda</name>
    <dbReference type="NCBI Taxonomy" id="1416627"/>
    <lineage>
        <taxon>Bacteria</taxon>
        <taxon>Pseudomonadati</taxon>
        <taxon>Pseudomonadota</taxon>
        <taxon>Gammaproteobacteria</taxon>
        <taxon>Aeromonadales</taxon>
        <taxon>Aeromonadaceae</taxon>
        <taxon>Oceanisphaera</taxon>
    </lineage>
</organism>
<name>A0A1Y0D5U2_9GAMM</name>
<dbReference type="PANTHER" id="PTHR12128:SF66">
    <property type="entry name" value="4-HYDROXY-2-OXOGLUTARATE ALDOLASE, MITOCHONDRIAL"/>
    <property type="match status" value="1"/>
</dbReference>
<comment type="subunit">
    <text evidence="12">Homotetramer; dimer of dimers.</text>
</comment>
<accession>A0A1Y0D5U2</accession>
<dbReference type="InterPro" id="IPR005263">
    <property type="entry name" value="DapA"/>
</dbReference>
<keyword evidence="7 12" id="KW-0220">Diaminopimelate biosynthesis</keyword>
<evidence type="ECO:0000256" key="7">
    <source>
        <dbReference type="ARBA" id="ARBA00022915"/>
    </source>
</evidence>
<comment type="caution">
    <text evidence="12">Was originally thought to be a dihydrodipicolinate synthase (DHDPS), catalyzing the condensation of (S)-aspartate-beta-semialdehyde [(S)-ASA] and pyruvate to dihydrodipicolinate (DHDP). However, it was shown in E.coli that the product of the enzymatic reaction is not dihydrodipicolinate but in fact (4S)-4-hydroxy-2,3,4,5-tetrahydro-(2S)-dipicolinic acid (HTPA), and that the consecutive dehydration reaction leading to DHDP is not spontaneous but catalyzed by DapB.</text>
</comment>
<feature type="active site" description="Schiff-base intermediate with substrate" evidence="12 14">
    <location>
        <position position="160"/>
    </location>
</feature>
<feature type="binding site" evidence="12 15">
    <location>
        <position position="44"/>
    </location>
    <ligand>
        <name>pyruvate</name>
        <dbReference type="ChEBI" id="CHEBI:15361"/>
    </ligand>
</feature>
<dbReference type="SMART" id="SM01130">
    <property type="entry name" value="DHDPS"/>
    <property type="match status" value="1"/>
</dbReference>
<comment type="subcellular location">
    <subcellularLocation>
        <location evidence="12">Cytoplasm</location>
    </subcellularLocation>
</comment>
<dbReference type="Pfam" id="PF00701">
    <property type="entry name" value="DHDPS"/>
    <property type="match status" value="1"/>
</dbReference>
<dbReference type="EC" id="4.3.3.7" evidence="4 12"/>
<dbReference type="GO" id="GO:0005829">
    <property type="term" value="C:cytosol"/>
    <property type="evidence" value="ECO:0007669"/>
    <property type="project" value="TreeGrafter"/>
</dbReference>
<comment type="function">
    <text evidence="1 12">Catalyzes the condensation of (S)-aspartate-beta-semialdehyde [(S)-ASA] and pyruvate to 4-hydroxy-tetrahydrodipicolinate (HTPA).</text>
</comment>
<comment type="pathway">
    <text evidence="2 12">Amino-acid biosynthesis; L-lysine biosynthesis via DAP pathway; (S)-tetrahydrodipicolinate from L-aspartate: step 3/4.</text>
</comment>
<feature type="site" description="Part of a proton relay during catalysis" evidence="12">
    <location>
        <position position="106"/>
    </location>
</feature>
<feature type="site" description="Part of a proton relay during catalysis" evidence="12">
    <location>
        <position position="43"/>
    </location>
</feature>
<sequence length="290" mass="31431">MFRGSLVALLTPFDGTRIDEPALRRLVDWHIAEGTHGLVPVGTTGESPTLTHDEHCRVIEIVAEQAAGRVPVIAGAGSNNPLEAIEYSNCAQRVGADATLHVAGYYNRPNQDGLYAHFKMLHDATELPIIVYNIPPRAVVDIKPETLARMAELPRIVGVKDATGDLLRPWVERSLIKKPFAWLSGEDGTAVAYNVGGGEGCISVTANIAPRLCAELQELTLAGKWAEARVLQDKLLPLHQVLFLEPNPAGPKYALSLLGLASEHCRIPVVPLQESSKIAIRRVMTELGLI</sequence>
<dbReference type="PROSITE" id="PS00666">
    <property type="entry name" value="DHDPS_2"/>
    <property type="match status" value="1"/>
</dbReference>
<proteinExistence type="inferred from homology"/>
<evidence type="ECO:0000256" key="3">
    <source>
        <dbReference type="ARBA" id="ARBA00007592"/>
    </source>
</evidence>
<dbReference type="GO" id="GO:0008840">
    <property type="term" value="F:4-hydroxy-tetrahydrodipicolinate synthase activity"/>
    <property type="evidence" value="ECO:0007669"/>
    <property type="project" value="UniProtKB-UniRule"/>
</dbReference>
<dbReference type="OrthoDB" id="9782828at2"/>
<evidence type="ECO:0000313" key="17">
    <source>
        <dbReference type="Proteomes" id="UP000243937"/>
    </source>
</evidence>
<dbReference type="GO" id="GO:0019877">
    <property type="term" value="P:diaminopimelate biosynthetic process"/>
    <property type="evidence" value="ECO:0007669"/>
    <property type="project" value="UniProtKB-UniRule"/>
</dbReference>
<keyword evidence="6 12" id="KW-0028">Amino-acid biosynthesis</keyword>
<dbReference type="UniPathway" id="UPA00034">
    <property type="reaction ID" value="UER00017"/>
</dbReference>
<evidence type="ECO:0000256" key="15">
    <source>
        <dbReference type="PIRSR" id="PIRSR001365-2"/>
    </source>
</evidence>
<dbReference type="InterPro" id="IPR020625">
    <property type="entry name" value="Schiff_base-form_aldolases_AS"/>
</dbReference>
<feature type="binding site" evidence="12 15">
    <location>
        <position position="202"/>
    </location>
    <ligand>
        <name>pyruvate</name>
        <dbReference type="ChEBI" id="CHEBI:15361"/>
    </ligand>
</feature>
<keyword evidence="9 12" id="KW-0456">Lyase</keyword>
<keyword evidence="5 12" id="KW-0963">Cytoplasm</keyword>
<dbReference type="GO" id="GO:0009089">
    <property type="term" value="P:lysine biosynthetic process via diaminopimelate"/>
    <property type="evidence" value="ECO:0007669"/>
    <property type="project" value="UniProtKB-UniRule"/>
</dbReference>
<dbReference type="KEGG" id="opf:CBP31_09970"/>
<keyword evidence="8 12" id="KW-0457">Lysine biosynthesis</keyword>
<dbReference type="InterPro" id="IPR002220">
    <property type="entry name" value="DapA-like"/>
</dbReference>
<reference evidence="16 17" key="1">
    <citation type="journal article" date="2014" name="Int. J. Syst. Evol. Microbiol.">
        <title>Oceanisphaera profunda sp. nov., a marine bacterium isolated from deep-sea sediment, and emended description of the genus Oceanisphaera.</title>
        <authorList>
            <person name="Xu Z."/>
            <person name="Zhang X.Y."/>
            <person name="Su H.N."/>
            <person name="Yu Z.C."/>
            <person name="Liu C."/>
            <person name="Li H."/>
            <person name="Chen X.L."/>
            <person name="Song X.Y."/>
            <person name="Xie B.B."/>
            <person name="Qin Q.L."/>
            <person name="Zhou B.C."/>
            <person name="Shi M."/>
            <person name="Huang Y."/>
            <person name="Zhang Y.Z."/>
        </authorList>
    </citation>
    <scope>NUCLEOTIDE SEQUENCE [LARGE SCALE GENOMIC DNA]</scope>
    <source>
        <strain evidence="16 17">SM1222</strain>
    </source>
</reference>
<keyword evidence="17" id="KW-1185">Reference proteome</keyword>
<dbReference type="PANTHER" id="PTHR12128">
    <property type="entry name" value="DIHYDRODIPICOLINATE SYNTHASE"/>
    <property type="match status" value="1"/>
</dbReference>
<evidence type="ECO:0000256" key="12">
    <source>
        <dbReference type="HAMAP-Rule" id="MF_00418"/>
    </source>
</evidence>
<comment type="similarity">
    <text evidence="3 12 13">Belongs to the DapA family.</text>
</comment>
<dbReference type="PIRSF" id="PIRSF001365">
    <property type="entry name" value="DHDPS"/>
    <property type="match status" value="1"/>
</dbReference>
<dbReference type="Gene3D" id="3.20.20.70">
    <property type="entry name" value="Aldolase class I"/>
    <property type="match status" value="1"/>
</dbReference>
<gene>
    <name evidence="12" type="primary">dapA</name>
    <name evidence="16" type="ORF">CBP31_09970</name>
</gene>
<dbReference type="PROSITE" id="PS00665">
    <property type="entry name" value="DHDPS_1"/>
    <property type="match status" value="1"/>
</dbReference>
<dbReference type="RefSeq" id="WP_087036871.1">
    <property type="nucleotide sequence ID" value="NZ_CP021377.1"/>
</dbReference>
<dbReference type="InterPro" id="IPR020624">
    <property type="entry name" value="Schiff_base-form_aldolases_CS"/>
</dbReference>
<evidence type="ECO:0000256" key="4">
    <source>
        <dbReference type="ARBA" id="ARBA00012086"/>
    </source>
</evidence>
<dbReference type="HAMAP" id="MF_00418">
    <property type="entry name" value="DapA"/>
    <property type="match status" value="1"/>
</dbReference>
<keyword evidence="10 12" id="KW-0704">Schiff base</keyword>
<evidence type="ECO:0000256" key="11">
    <source>
        <dbReference type="ARBA" id="ARBA00047836"/>
    </source>
</evidence>
<dbReference type="Proteomes" id="UP000243937">
    <property type="component" value="Chromosome"/>
</dbReference>
<dbReference type="EMBL" id="CP021377">
    <property type="protein sequence ID" value="ART82911.1"/>
    <property type="molecule type" value="Genomic_DNA"/>
</dbReference>
<dbReference type="PRINTS" id="PR00146">
    <property type="entry name" value="DHPICSNTHASE"/>
</dbReference>